<dbReference type="GO" id="GO:0006488">
    <property type="term" value="P:dolichol-linked oligosaccharide biosynthetic process"/>
    <property type="evidence" value="ECO:0007669"/>
    <property type="project" value="UniProtKB-UniRule"/>
</dbReference>
<dbReference type="GO" id="GO:0102389">
    <property type="term" value="F:polyprenol reductase activity"/>
    <property type="evidence" value="ECO:0007669"/>
    <property type="project" value="UniProtKB-UniRule"/>
</dbReference>
<evidence type="ECO:0000313" key="5">
    <source>
        <dbReference type="Proteomes" id="UP000799766"/>
    </source>
</evidence>
<dbReference type="GO" id="GO:0016095">
    <property type="term" value="P:polyprenol catabolic process"/>
    <property type="evidence" value="ECO:0007669"/>
    <property type="project" value="UniProtKB-UniRule"/>
</dbReference>
<evidence type="ECO:0000256" key="3">
    <source>
        <dbReference type="SAM" id="SignalP"/>
    </source>
</evidence>
<feature type="compositionally biased region" description="Basic and acidic residues" evidence="2">
    <location>
        <begin position="41"/>
        <end position="56"/>
    </location>
</feature>
<feature type="transmembrane region" description="Helical" evidence="1">
    <location>
        <begin position="305"/>
        <end position="328"/>
    </location>
</feature>
<comment type="pathway">
    <text evidence="1">Protein modification; protein glycosylation.</text>
</comment>
<feature type="transmembrane region" description="Helical" evidence="1">
    <location>
        <begin position="77"/>
        <end position="94"/>
    </location>
</feature>
<comment type="function">
    <text evidence="1">Plays a key role in early steps of protein N-linked glycosylation by being involved in the conversion of polyprenol into dolichol. Acts as a polyprenal reductase that mediates the reduction of polyprenal into dolichal in a NADP-dependent mechanism. Dolichols are required for the synthesis of dolichol-linked monosaccharides and the oligosaccharide precursor used for N-glycosylation.</text>
</comment>
<dbReference type="GO" id="GO:0160198">
    <property type="term" value="F:polyprenal reductase activity"/>
    <property type="evidence" value="ECO:0007669"/>
    <property type="project" value="UniProtKB-EC"/>
</dbReference>
<feature type="transmembrane region" description="Helical" evidence="1">
    <location>
        <begin position="156"/>
        <end position="176"/>
    </location>
</feature>
<keyword evidence="1" id="KW-0256">Endoplasmic reticulum</keyword>
<keyword evidence="1" id="KW-1133">Transmembrane helix</keyword>
<comment type="subcellular location">
    <subcellularLocation>
        <location evidence="1">Endoplasmic reticulum membrane</location>
    </subcellularLocation>
</comment>
<organism evidence="4 5">
    <name type="scientific">Lineolata rhizophorae</name>
    <dbReference type="NCBI Taxonomy" id="578093"/>
    <lineage>
        <taxon>Eukaryota</taxon>
        <taxon>Fungi</taxon>
        <taxon>Dikarya</taxon>
        <taxon>Ascomycota</taxon>
        <taxon>Pezizomycotina</taxon>
        <taxon>Dothideomycetes</taxon>
        <taxon>Dothideomycetes incertae sedis</taxon>
        <taxon>Lineolatales</taxon>
        <taxon>Lineolataceae</taxon>
        <taxon>Lineolata</taxon>
    </lineage>
</organism>
<feature type="transmembrane region" description="Helical" evidence="1">
    <location>
        <begin position="270"/>
        <end position="293"/>
    </location>
</feature>
<dbReference type="Proteomes" id="UP000799766">
    <property type="component" value="Unassembled WGS sequence"/>
</dbReference>
<comment type="catalytic activity">
    <reaction evidence="1">
        <text>a di-trans,poly-cis-dolichal + NADP(+) = a di-trans,poly-cis-polyprenal + NADPH + H(+)</text>
        <dbReference type="Rhea" id="RHEA:80727"/>
        <dbReference type="Rhea" id="RHEA-COMP:19536"/>
        <dbReference type="Rhea" id="RHEA-COMP:19537"/>
        <dbReference type="ChEBI" id="CHEBI:15378"/>
        <dbReference type="ChEBI" id="CHEBI:57783"/>
        <dbReference type="ChEBI" id="CHEBI:58349"/>
        <dbReference type="ChEBI" id="CHEBI:231623"/>
        <dbReference type="ChEBI" id="CHEBI:231637"/>
        <dbReference type="EC" id="1.3.1.94"/>
    </reaction>
    <physiologicalReaction direction="right-to-left" evidence="1">
        <dbReference type="Rhea" id="RHEA:80729"/>
    </physiologicalReaction>
</comment>
<keyword evidence="1" id="KW-0812">Transmembrane</keyword>
<dbReference type="GO" id="GO:0003865">
    <property type="term" value="F:3-oxo-5-alpha-steroid 4-dehydrogenase activity"/>
    <property type="evidence" value="ECO:0007669"/>
    <property type="project" value="TreeGrafter"/>
</dbReference>
<evidence type="ECO:0000313" key="4">
    <source>
        <dbReference type="EMBL" id="KAF2455944.1"/>
    </source>
</evidence>
<evidence type="ECO:0000256" key="1">
    <source>
        <dbReference type="RuleBase" id="RU367081"/>
    </source>
</evidence>
<accession>A0A6A6NWR2</accession>
<sequence>MTTDAIASVRGFFLLSAASVLFANALPPARDRFVTYGVRRSPSEPKDSDKDKNREPRSSLLSSFLDYLATLTVPHSYFTHFYVVSVASSLLWLHQLLTRGPLFRLVADHVPVDDMASSMTLDQVVLGWTLLFAHGARRLYESVVFKKKGGTRSRMWIGHWLVGIAFYLVLGIAVWIEGTPTLLAHPAPTASSFLSNVARLRLPRFTPRSVVLLPLFALASGVQHDTHHYLASLPPTGASQPGRRDKSPAATLPEHPNFGFALCPHYTAEIVVYVALAGLLAPSSSGIGAAGGAADRGGGWRLGSLGGAGLVNVSLMAALAFVAVNLGVTAEGTRRWYVERLGEEKMRGRKRLVPGVW</sequence>
<dbReference type="PANTHER" id="PTHR14624:SF0">
    <property type="entry name" value="POLYPRENOL REDUCTASE"/>
    <property type="match status" value="1"/>
</dbReference>
<keyword evidence="3" id="KW-0732">Signal</keyword>
<dbReference type="PANTHER" id="PTHR14624">
    <property type="entry name" value="DFG10 PROTEIN"/>
    <property type="match status" value="1"/>
</dbReference>
<reference evidence="4" key="1">
    <citation type="journal article" date="2020" name="Stud. Mycol.">
        <title>101 Dothideomycetes genomes: a test case for predicting lifestyles and emergence of pathogens.</title>
        <authorList>
            <person name="Haridas S."/>
            <person name="Albert R."/>
            <person name="Binder M."/>
            <person name="Bloem J."/>
            <person name="Labutti K."/>
            <person name="Salamov A."/>
            <person name="Andreopoulos B."/>
            <person name="Baker S."/>
            <person name="Barry K."/>
            <person name="Bills G."/>
            <person name="Bluhm B."/>
            <person name="Cannon C."/>
            <person name="Castanera R."/>
            <person name="Culley D."/>
            <person name="Daum C."/>
            <person name="Ezra D."/>
            <person name="Gonzalez J."/>
            <person name="Henrissat B."/>
            <person name="Kuo A."/>
            <person name="Liang C."/>
            <person name="Lipzen A."/>
            <person name="Lutzoni F."/>
            <person name="Magnuson J."/>
            <person name="Mondo S."/>
            <person name="Nolan M."/>
            <person name="Ohm R."/>
            <person name="Pangilinan J."/>
            <person name="Park H.-J."/>
            <person name="Ramirez L."/>
            <person name="Alfaro M."/>
            <person name="Sun H."/>
            <person name="Tritt A."/>
            <person name="Yoshinaga Y."/>
            <person name="Zwiers L.-H."/>
            <person name="Turgeon B."/>
            <person name="Goodwin S."/>
            <person name="Spatafora J."/>
            <person name="Crous P."/>
            <person name="Grigoriev I."/>
        </authorList>
    </citation>
    <scope>NUCLEOTIDE SEQUENCE</scope>
    <source>
        <strain evidence="4">ATCC 16933</strain>
    </source>
</reference>
<dbReference type="UniPathway" id="UPA00378"/>
<feature type="chain" id="PRO_5025665359" description="Polyprenal reductase" evidence="3">
    <location>
        <begin position="26"/>
        <end position="357"/>
    </location>
</feature>
<dbReference type="OrthoDB" id="541710at2759"/>
<keyword evidence="1" id="KW-0521">NADP</keyword>
<keyword evidence="5" id="KW-1185">Reference proteome</keyword>
<evidence type="ECO:0000256" key="2">
    <source>
        <dbReference type="SAM" id="MobiDB-lite"/>
    </source>
</evidence>
<feature type="region of interest" description="Disordered" evidence="2">
    <location>
        <begin position="37"/>
        <end position="56"/>
    </location>
</feature>
<dbReference type="EC" id="1.3.1.94" evidence="1"/>
<protein>
    <recommendedName>
        <fullName evidence="1">Polyprenal reductase</fullName>
        <ecNumber evidence="1">1.3.1.94</ecNumber>
    </recommendedName>
</protein>
<dbReference type="AlphaFoldDB" id="A0A6A6NWR2"/>
<keyword evidence="1" id="KW-0560">Oxidoreductase</keyword>
<keyword evidence="1" id="KW-0472">Membrane</keyword>
<dbReference type="PROSITE" id="PS50244">
    <property type="entry name" value="S5A_REDUCTASE"/>
    <property type="match status" value="1"/>
</dbReference>
<feature type="signal peptide" evidence="3">
    <location>
        <begin position="1"/>
        <end position="25"/>
    </location>
</feature>
<comment type="similarity">
    <text evidence="1">Belongs to the steroid 5-alpha reductase family. Polyprenal reductase subfamily.</text>
</comment>
<gene>
    <name evidence="4" type="ORF">BDY21DRAFT_349175</name>
</gene>
<name>A0A6A6NWR2_9PEZI</name>
<dbReference type="GO" id="GO:0005789">
    <property type="term" value="C:endoplasmic reticulum membrane"/>
    <property type="evidence" value="ECO:0007669"/>
    <property type="project" value="UniProtKB-SubCell"/>
</dbReference>
<proteinExistence type="inferred from homology"/>
<dbReference type="InterPro" id="IPR039698">
    <property type="entry name" value="Dfg10/SRD5A3"/>
</dbReference>
<dbReference type="EMBL" id="MU001685">
    <property type="protein sequence ID" value="KAF2455944.1"/>
    <property type="molecule type" value="Genomic_DNA"/>
</dbReference>